<evidence type="ECO:0000256" key="2">
    <source>
        <dbReference type="ARBA" id="ARBA00022670"/>
    </source>
</evidence>
<dbReference type="PROSITE" id="PS50106">
    <property type="entry name" value="PDZ"/>
    <property type="match status" value="1"/>
</dbReference>
<proteinExistence type="inferred from homology"/>
<dbReference type="SUPFAM" id="SSF50156">
    <property type="entry name" value="PDZ domain-like"/>
    <property type="match status" value="1"/>
</dbReference>
<sequence length="447" mass="49999">MRKKRLAVLITVFLLLAAVLLGRVQAESDFFSEIKLIIQVYQIIKSEYIEKVEPSRLIEGAIRGMVKVLNDPYSRWLNTEEWEEWNVEREGKFGGLGMVVGLRDGFITIIDPLEDTPASRAGLQPGDRIIKINGESTRGMSLDEAVNKIRGEVGTQVTITIEREGVTEPLEYTLTRTLIRLPNIDKRVLEDNIGYLKIMGFTDEHTSKQVKDALLFLKKMGIRSLILDLRDNPGGLLSQAVEVADEFLSSGTIVSIKGRDVEKNEIYSAKPGGEGIDFPLVVLINRGSASGSEIVAGAIKDHKRGILLGTPTFGKGTVQNAIPLENRGALWLTTARYYTPSGICIEGEGIKPNLEVKPFTPTPEQKEIMNKVRTSPLVKDFLDLKPQWEKEDLSPLLKELEKENLKIDEDLLKRILREKDADKENDIFNDNQLVQALNLLKSLAILQ</sequence>
<dbReference type="InterPro" id="IPR055210">
    <property type="entry name" value="CtpA/B_N"/>
</dbReference>
<evidence type="ECO:0000259" key="6">
    <source>
        <dbReference type="PROSITE" id="PS50106"/>
    </source>
</evidence>
<evidence type="ECO:0000256" key="5">
    <source>
        <dbReference type="RuleBase" id="RU004404"/>
    </source>
</evidence>
<comment type="similarity">
    <text evidence="1 5">Belongs to the peptidase S41A family.</text>
</comment>
<dbReference type="CDD" id="cd06782">
    <property type="entry name" value="cpPDZ_CPP-like"/>
    <property type="match status" value="1"/>
</dbReference>
<dbReference type="Pfam" id="PF03572">
    <property type="entry name" value="Peptidase_S41"/>
    <property type="match status" value="1"/>
</dbReference>
<evidence type="ECO:0000256" key="4">
    <source>
        <dbReference type="ARBA" id="ARBA00022825"/>
    </source>
</evidence>
<dbReference type="Pfam" id="PF22694">
    <property type="entry name" value="CtpB_N-like"/>
    <property type="match status" value="1"/>
</dbReference>
<dbReference type="FunFam" id="2.30.42.10:FF:000063">
    <property type="entry name" value="Peptidase, S41 family"/>
    <property type="match status" value="1"/>
</dbReference>
<dbReference type="SMART" id="SM00228">
    <property type="entry name" value="PDZ"/>
    <property type="match status" value="1"/>
</dbReference>
<dbReference type="InterPro" id="IPR036034">
    <property type="entry name" value="PDZ_sf"/>
</dbReference>
<dbReference type="InterPro" id="IPR001478">
    <property type="entry name" value="PDZ"/>
</dbReference>
<dbReference type="GO" id="GO:0006508">
    <property type="term" value="P:proteolysis"/>
    <property type="evidence" value="ECO:0007669"/>
    <property type="project" value="UniProtKB-KW"/>
</dbReference>
<dbReference type="Gene3D" id="3.90.226.10">
    <property type="entry name" value="2-enoyl-CoA Hydratase, Chain A, domain 1"/>
    <property type="match status" value="1"/>
</dbReference>
<dbReference type="NCBIfam" id="TIGR00225">
    <property type="entry name" value="prc"/>
    <property type="match status" value="1"/>
</dbReference>
<dbReference type="GO" id="GO:0004175">
    <property type="term" value="F:endopeptidase activity"/>
    <property type="evidence" value="ECO:0007669"/>
    <property type="project" value="TreeGrafter"/>
</dbReference>
<dbReference type="GO" id="GO:0008236">
    <property type="term" value="F:serine-type peptidase activity"/>
    <property type="evidence" value="ECO:0007669"/>
    <property type="project" value="UniProtKB-KW"/>
</dbReference>
<dbReference type="InterPro" id="IPR005151">
    <property type="entry name" value="Tail-specific_protease"/>
</dbReference>
<evidence type="ECO:0000313" key="7">
    <source>
        <dbReference type="EMBL" id="RLE13914.1"/>
    </source>
</evidence>
<dbReference type="SUPFAM" id="SSF52096">
    <property type="entry name" value="ClpP/crotonase"/>
    <property type="match status" value="1"/>
</dbReference>
<evidence type="ECO:0000256" key="3">
    <source>
        <dbReference type="ARBA" id="ARBA00022801"/>
    </source>
</evidence>
<gene>
    <name evidence="7" type="ORF">DRJ04_03365</name>
</gene>
<dbReference type="CDD" id="cd07560">
    <property type="entry name" value="Peptidase_S41_CPP"/>
    <property type="match status" value="1"/>
</dbReference>
<organism evidence="7 8">
    <name type="scientific">Aerophobetes bacterium</name>
    <dbReference type="NCBI Taxonomy" id="2030807"/>
    <lineage>
        <taxon>Bacteria</taxon>
        <taxon>Candidatus Aerophobota</taxon>
    </lineage>
</organism>
<dbReference type="Gene3D" id="3.30.750.44">
    <property type="match status" value="1"/>
</dbReference>
<dbReference type="AlphaFoldDB" id="A0A662DDN7"/>
<keyword evidence="4 5" id="KW-0720">Serine protease</keyword>
<name>A0A662DDN7_UNCAE</name>
<dbReference type="PANTHER" id="PTHR32060:SF30">
    <property type="entry name" value="CARBOXY-TERMINAL PROCESSING PROTEASE CTPA"/>
    <property type="match status" value="1"/>
</dbReference>
<evidence type="ECO:0000256" key="1">
    <source>
        <dbReference type="ARBA" id="ARBA00009179"/>
    </source>
</evidence>
<dbReference type="PANTHER" id="PTHR32060">
    <property type="entry name" value="TAIL-SPECIFIC PROTEASE"/>
    <property type="match status" value="1"/>
</dbReference>
<dbReference type="InterPro" id="IPR004447">
    <property type="entry name" value="Peptidase_S41A"/>
</dbReference>
<dbReference type="GO" id="GO:0030288">
    <property type="term" value="C:outer membrane-bounded periplasmic space"/>
    <property type="evidence" value="ECO:0007669"/>
    <property type="project" value="TreeGrafter"/>
</dbReference>
<accession>A0A662DDN7</accession>
<keyword evidence="3 5" id="KW-0378">Hydrolase</keyword>
<dbReference type="Pfam" id="PF17820">
    <property type="entry name" value="PDZ_6"/>
    <property type="match status" value="1"/>
</dbReference>
<dbReference type="Gene3D" id="2.30.42.10">
    <property type="match status" value="1"/>
</dbReference>
<keyword evidence="2 5" id="KW-0645">Protease</keyword>
<protein>
    <submittedName>
        <fullName evidence="7">Peptidase S41</fullName>
    </submittedName>
</protein>
<reference evidence="7 8" key="1">
    <citation type="submission" date="2018-06" db="EMBL/GenBank/DDBJ databases">
        <title>Extensive metabolic versatility and redundancy in microbially diverse, dynamic hydrothermal sediments.</title>
        <authorList>
            <person name="Dombrowski N."/>
            <person name="Teske A."/>
            <person name="Baker B.J."/>
        </authorList>
    </citation>
    <scope>NUCLEOTIDE SEQUENCE [LARGE SCALE GENOMIC DNA]</scope>
    <source>
        <strain evidence="7">B3_G15</strain>
    </source>
</reference>
<dbReference type="InterPro" id="IPR041489">
    <property type="entry name" value="PDZ_6"/>
</dbReference>
<comment type="caution">
    <text evidence="7">The sequence shown here is derived from an EMBL/GenBank/DDBJ whole genome shotgun (WGS) entry which is preliminary data.</text>
</comment>
<dbReference type="Proteomes" id="UP000280417">
    <property type="component" value="Unassembled WGS sequence"/>
</dbReference>
<dbReference type="InterPro" id="IPR029045">
    <property type="entry name" value="ClpP/crotonase-like_dom_sf"/>
</dbReference>
<feature type="domain" description="PDZ" evidence="6">
    <location>
        <begin position="84"/>
        <end position="150"/>
    </location>
</feature>
<evidence type="ECO:0000313" key="8">
    <source>
        <dbReference type="Proteomes" id="UP000280417"/>
    </source>
</evidence>
<dbReference type="SMART" id="SM00245">
    <property type="entry name" value="TSPc"/>
    <property type="match status" value="1"/>
</dbReference>
<dbReference type="GO" id="GO:0007165">
    <property type="term" value="P:signal transduction"/>
    <property type="evidence" value="ECO:0007669"/>
    <property type="project" value="TreeGrafter"/>
</dbReference>
<dbReference type="EMBL" id="QMQA01000069">
    <property type="protein sequence ID" value="RLE13914.1"/>
    <property type="molecule type" value="Genomic_DNA"/>
</dbReference>